<feature type="compositionally biased region" description="Polar residues" evidence="1">
    <location>
        <begin position="1"/>
        <end position="20"/>
    </location>
</feature>
<evidence type="ECO:0000313" key="3">
    <source>
        <dbReference type="Proteomes" id="UP000095131"/>
    </source>
</evidence>
<dbReference type="AlphaFoldDB" id="A0A1E3WMB2"/>
<sequence length="318" mass="36039">MHPLQNGTQTADKPDTNNQLGAPGYFTESGTDGRPSIPGADYFNAQIDEFKTLLAAGNVEFDRTKFNHILMAIKAVCRGISQFTEYNPERVYFTGEVCFTKTGNEITYWQWYSNQEWIAGKDPLDNGNRHLGWTDTTKPFYWIPYVSNIEGMPFYWLDTRAPEWAVMEINVDLPKAVYWRLARRYPHLVHGDTINTGEIRGEFLRVLDQDRGIDENRILGSYQKGSLLSAEIASSYDYDRMSCLFHAQNETYGNKLQNLGFERLRVGEFHTSYNALATIQTSRSAPEQALGLYDEASDGVATGTARPNNIARPMAIAI</sequence>
<comment type="caution">
    <text evidence="2">The sequence shown here is derived from an EMBL/GenBank/DDBJ whole genome shotgun (WGS) entry which is preliminary data.</text>
</comment>
<dbReference type="Proteomes" id="UP000095131">
    <property type="component" value="Unassembled WGS sequence"/>
</dbReference>
<dbReference type="PATRIC" id="fig|45658.8.peg.1168"/>
<reference evidence="2 3" key="1">
    <citation type="submission" date="2016-08" db="EMBL/GenBank/DDBJ databases">
        <title>Genome sequencing of Vibrio scophthalmi strain FP3289, an isolated from Paralichthys olivaceus.</title>
        <authorList>
            <person name="Han H.-J."/>
        </authorList>
    </citation>
    <scope>NUCLEOTIDE SEQUENCE [LARGE SCALE GENOMIC DNA]</scope>
    <source>
        <strain evidence="2 3">FP3289</strain>
    </source>
</reference>
<proteinExistence type="predicted"/>
<name>A0A1E3WMB2_9VIBR</name>
<dbReference type="EMBL" id="MDCJ01000002">
    <property type="protein sequence ID" value="ODS10913.1"/>
    <property type="molecule type" value="Genomic_DNA"/>
</dbReference>
<protein>
    <submittedName>
        <fullName evidence="2">Uncharacterized protein</fullName>
    </submittedName>
</protein>
<dbReference type="RefSeq" id="WP_069446344.1">
    <property type="nucleotide sequence ID" value="NZ_MDCJ01000002.1"/>
</dbReference>
<gene>
    <name evidence="2" type="ORF">VSF3289_01174</name>
</gene>
<accession>A0A1E3WMB2</accession>
<evidence type="ECO:0000313" key="2">
    <source>
        <dbReference type="EMBL" id="ODS10913.1"/>
    </source>
</evidence>
<organism evidence="2 3">
    <name type="scientific">Vibrio scophthalmi</name>
    <dbReference type="NCBI Taxonomy" id="45658"/>
    <lineage>
        <taxon>Bacteria</taxon>
        <taxon>Pseudomonadati</taxon>
        <taxon>Pseudomonadota</taxon>
        <taxon>Gammaproteobacteria</taxon>
        <taxon>Vibrionales</taxon>
        <taxon>Vibrionaceae</taxon>
        <taxon>Vibrio</taxon>
    </lineage>
</organism>
<evidence type="ECO:0000256" key="1">
    <source>
        <dbReference type="SAM" id="MobiDB-lite"/>
    </source>
</evidence>
<feature type="region of interest" description="Disordered" evidence="1">
    <location>
        <begin position="1"/>
        <end position="33"/>
    </location>
</feature>